<evidence type="ECO:0000256" key="6">
    <source>
        <dbReference type="ARBA" id="ARBA00022723"/>
    </source>
</evidence>
<keyword evidence="4" id="KW-0597">Phosphoprotein</keyword>
<dbReference type="EC" id="3.1.1.116" evidence="14"/>
<dbReference type="EMBL" id="VDLU01000002">
    <property type="protein sequence ID" value="TNJ28174.1"/>
    <property type="molecule type" value="Genomic_DNA"/>
</dbReference>
<feature type="domain" description="Fungal lipase-type" evidence="15">
    <location>
        <begin position="156"/>
        <end position="312"/>
    </location>
</feature>
<comment type="subcellular location">
    <subcellularLocation>
        <location evidence="2">Cell membrane</location>
        <topology evidence="2">Multi-pass membrane protein</topology>
    </subcellularLocation>
</comment>
<keyword evidence="7" id="KW-0378">Hydrolase</keyword>
<dbReference type="Pfam" id="PF01764">
    <property type="entry name" value="Lipase_3"/>
    <property type="match status" value="1"/>
</dbReference>
<dbReference type="SUPFAM" id="SSF53474">
    <property type="entry name" value="alpha/beta-Hydrolases"/>
    <property type="match status" value="1"/>
</dbReference>
<evidence type="ECO:0000313" key="17">
    <source>
        <dbReference type="Proteomes" id="UP000315496"/>
    </source>
</evidence>
<protein>
    <recommendedName>
        <fullName evidence="14">sn-1-specific diacylglycerol lipase</fullName>
        <ecNumber evidence="14">3.1.1.116</ecNumber>
    </recommendedName>
</protein>
<keyword evidence="6" id="KW-0479">Metal-binding</keyword>
<evidence type="ECO:0000256" key="10">
    <source>
        <dbReference type="ARBA" id="ARBA00022989"/>
    </source>
</evidence>
<dbReference type="GO" id="GO:0016298">
    <property type="term" value="F:lipase activity"/>
    <property type="evidence" value="ECO:0007669"/>
    <property type="project" value="TreeGrafter"/>
</dbReference>
<dbReference type="PANTHER" id="PTHR45792:SF8">
    <property type="entry name" value="DIACYLGLYCEROL LIPASE-ALPHA"/>
    <property type="match status" value="1"/>
</dbReference>
<evidence type="ECO:0000256" key="9">
    <source>
        <dbReference type="ARBA" id="ARBA00022963"/>
    </source>
</evidence>
<evidence type="ECO:0000313" key="16">
    <source>
        <dbReference type="EMBL" id="TNJ28174.1"/>
    </source>
</evidence>
<sequence>MGLRTSFCRFLRFLIHDYRLQGKMSFRDFLKYNSQSNRDLVPLIRVSLDAIDDWPLDELRRTVELSFRIYGRCGYIFHNESLGMLTRLWTKMLASAPLFMKKCKVETTGSERRFLQYICQKSGYAIQDVISFKYKYTCQYSPVWVLLRDVPNNRYVLVIRGTQSKGDILFDIDAYPCELLTGDIYDPELNRGNSEKFFVHMGIRAAGQQVFDALCKCVDEYEMIQEQLELGDIGLSNPKEYGLLITGHSLGAALACIVGSLLLLHRPNRWTVNNLKAIGYGPPAFANDSFSAWTTPWLTNIVYDLDIFARLSYHALLVRRQRRRTYLSPARPAEELSLEMMTPSSLFIPGKIYFIQAVPSNDLVQRKYYLSKASRHLFSEALITEIGVLHHMDYPLIIPQLFDTHCKRTYANHADGP</sequence>
<dbReference type="Gene3D" id="3.40.50.1820">
    <property type="entry name" value="alpha/beta hydrolase"/>
    <property type="match status" value="1"/>
</dbReference>
<dbReference type="OrthoDB" id="406844at2759"/>
<proteinExistence type="predicted"/>
<dbReference type="InterPro" id="IPR002921">
    <property type="entry name" value="Fungal_lipase-type"/>
</dbReference>
<keyword evidence="9" id="KW-0442">Lipid degradation</keyword>
<evidence type="ECO:0000256" key="7">
    <source>
        <dbReference type="ARBA" id="ARBA00022801"/>
    </source>
</evidence>
<dbReference type="CDD" id="cd00519">
    <property type="entry name" value="Lipase_3"/>
    <property type="match status" value="1"/>
</dbReference>
<evidence type="ECO:0000256" key="8">
    <source>
        <dbReference type="ARBA" id="ARBA00022837"/>
    </source>
</evidence>
<keyword evidence="11" id="KW-0443">Lipid metabolism</keyword>
<accession>A0A4Z1SQN8</accession>
<comment type="cofactor">
    <cofactor evidence="1">
        <name>Ca(2+)</name>
        <dbReference type="ChEBI" id="CHEBI:29108"/>
    </cofactor>
</comment>
<dbReference type="PANTHER" id="PTHR45792">
    <property type="entry name" value="DIACYLGLYCEROL LIPASE HOMOLOG-RELATED"/>
    <property type="match status" value="1"/>
</dbReference>
<keyword evidence="3" id="KW-1003">Cell membrane</keyword>
<keyword evidence="10" id="KW-1133">Transmembrane helix</keyword>
<evidence type="ECO:0000256" key="1">
    <source>
        <dbReference type="ARBA" id="ARBA00001913"/>
    </source>
</evidence>
<evidence type="ECO:0000256" key="14">
    <source>
        <dbReference type="ARBA" id="ARBA00026104"/>
    </source>
</evidence>
<comment type="catalytic activity">
    <reaction evidence="13">
        <text>a 1,2-diacyl-sn-glycerol + H2O = a 2-acylglycerol + a fatty acid + H(+)</text>
        <dbReference type="Rhea" id="RHEA:33275"/>
        <dbReference type="ChEBI" id="CHEBI:15377"/>
        <dbReference type="ChEBI" id="CHEBI:15378"/>
        <dbReference type="ChEBI" id="CHEBI:17389"/>
        <dbReference type="ChEBI" id="CHEBI:17815"/>
        <dbReference type="ChEBI" id="CHEBI:28868"/>
        <dbReference type="EC" id="3.1.1.116"/>
    </reaction>
    <physiologicalReaction direction="left-to-right" evidence="13">
        <dbReference type="Rhea" id="RHEA:33276"/>
    </physiologicalReaction>
</comment>
<evidence type="ECO:0000256" key="13">
    <source>
        <dbReference type="ARBA" id="ARBA00024531"/>
    </source>
</evidence>
<dbReference type="GO" id="GO:0046872">
    <property type="term" value="F:metal ion binding"/>
    <property type="evidence" value="ECO:0007669"/>
    <property type="project" value="UniProtKB-KW"/>
</dbReference>
<gene>
    <name evidence="16" type="ORF">GMRT_15250</name>
</gene>
<keyword evidence="17" id="KW-1185">Reference proteome</keyword>
<dbReference type="AlphaFoldDB" id="A0A4Z1SQN8"/>
<evidence type="ECO:0000256" key="5">
    <source>
        <dbReference type="ARBA" id="ARBA00022692"/>
    </source>
</evidence>
<keyword evidence="8" id="KW-0106">Calcium</keyword>
<dbReference type="InterPro" id="IPR029058">
    <property type="entry name" value="AB_hydrolase_fold"/>
</dbReference>
<dbReference type="Proteomes" id="UP000315496">
    <property type="component" value="Chromosome 2"/>
</dbReference>
<name>A0A4Z1SQN8_GIAMU</name>
<dbReference type="GO" id="GO:0005886">
    <property type="term" value="C:plasma membrane"/>
    <property type="evidence" value="ECO:0007669"/>
    <property type="project" value="UniProtKB-SubCell"/>
</dbReference>
<evidence type="ECO:0000256" key="4">
    <source>
        <dbReference type="ARBA" id="ARBA00022553"/>
    </source>
</evidence>
<evidence type="ECO:0000259" key="15">
    <source>
        <dbReference type="Pfam" id="PF01764"/>
    </source>
</evidence>
<keyword evidence="5" id="KW-0812">Transmembrane</keyword>
<dbReference type="InterPro" id="IPR052214">
    <property type="entry name" value="DAG_Lipase-Related"/>
</dbReference>
<dbReference type="GO" id="GO:0016042">
    <property type="term" value="P:lipid catabolic process"/>
    <property type="evidence" value="ECO:0007669"/>
    <property type="project" value="UniProtKB-KW"/>
</dbReference>
<evidence type="ECO:0000256" key="2">
    <source>
        <dbReference type="ARBA" id="ARBA00004651"/>
    </source>
</evidence>
<organism evidence="16 17">
    <name type="scientific">Giardia muris</name>
    <dbReference type="NCBI Taxonomy" id="5742"/>
    <lineage>
        <taxon>Eukaryota</taxon>
        <taxon>Metamonada</taxon>
        <taxon>Diplomonadida</taxon>
        <taxon>Hexamitidae</taxon>
        <taxon>Giardiinae</taxon>
        <taxon>Giardia</taxon>
    </lineage>
</organism>
<keyword evidence="12" id="KW-0472">Membrane</keyword>
<evidence type="ECO:0000256" key="11">
    <source>
        <dbReference type="ARBA" id="ARBA00023098"/>
    </source>
</evidence>
<evidence type="ECO:0000256" key="12">
    <source>
        <dbReference type="ARBA" id="ARBA00023136"/>
    </source>
</evidence>
<dbReference type="VEuPathDB" id="GiardiaDB:GMRT_15250"/>
<reference evidence="16 17" key="1">
    <citation type="submission" date="2019-05" db="EMBL/GenBank/DDBJ databases">
        <title>The compact genome of Giardia muris reveals important steps in the evolution of intestinal protozoan parasites.</title>
        <authorList>
            <person name="Xu F."/>
            <person name="Jimenez-Gonzalez A."/>
            <person name="Einarsson E."/>
            <person name="Astvaldsson A."/>
            <person name="Peirasmaki D."/>
            <person name="Eckmann L."/>
            <person name="Andersson J.O."/>
            <person name="Svard S.G."/>
            <person name="Jerlstrom-Hultqvist J."/>
        </authorList>
    </citation>
    <scope>NUCLEOTIDE SEQUENCE [LARGE SCALE GENOMIC DNA]</scope>
    <source>
        <strain evidence="16 17">Roberts-Thomson</strain>
    </source>
</reference>
<evidence type="ECO:0000256" key="3">
    <source>
        <dbReference type="ARBA" id="ARBA00022475"/>
    </source>
</evidence>
<comment type="caution">
    <text evidence="16">The sequence shown here is derived from an EMBL/GenBank/DDBJ whole genome shotgun (WGS) entry which is preliminary data.</text>
</comment>